<dbReference type="eggNOG" id="COG5549">
    <property type="taxonomic scope" value="Bacteria"/>
</dbReference>
<organism evidence="8 9">
    <name type="scientific">Isosphaera pallida (strain ATCC 43644 / DSM 9630 / IS1B)</name>
    <dbReference type="NCBI Taxonomy" id="575540"/>
    <lineage>
        <taxon>Bacteria</taxon>
        <taxon>Pseudomonadati</taxon>
        <taxon>Planctomycetota</taxon>
        <taxon>Planctomycetia</taxon>
        <taxon>Isosphaerales</taxon>
        <taxon>Isosphaeraceae</taxon>
        <taxon>Isosphaera</taxon>
    </lineage>
</organism>
<keyword evidence="3" id="KW-0378">Hydrolase</keyword>
<dbReference type="GO" id="GO:0031012">
    <property type="term" value="C:extracellular matrix"/>
    <property type="evidence" value="ECO:0007669"/>
    <property type="project" value="InterPro"/>
</dbReference>
<feature type="compositionally biased region" description="Pro residues" evidence="6">
    <location>
        <begin position="387"/>
        <end position="403"/>
    </location>
</feature>
<keyword evidence="4" id="KW-0862">Zinc</keyword>
<dbReference type="AlphaFoldDB" id="E8QXM4"/>
<feature type="compositionally biased region" description="Pro residues" evidence="6">
    <location>
        <begin position="360"/>
        <end position="377"/>
    </location>
</feature>
<sequence>MKIRSSYRGDRRIRRGYRPESMQTLALEPKTLLSGFGYEPDDKAQTSFSLVEDQSGWLLGDVTIHREFNSRLGADWKREVARAFQTWVVYADLDIAWSNDLSNPINSVVGLPGASRHGDIRVSGGNLGSPSRLTQTQRHNPGRTSPVIAGEIQFNVNANWGDGSNGTVDLYSVAIQEVGAILGLPVNWSPDSVMNPVYRGVRSGPSAQDIAAIQAIYGPRQPDEFNARGQGTSAATAVDLNARLGDLQGQLTNLDLTRIGETDFFRLSLPANFSGELAVSALADRNSLLSPKVVVRDAQTGAQLASAANPDSFANNVTARLNPGGGRVLLIEVSGATSDVFAVGEYTLAIQTNRNGAAIPPAPLPAPARPQTPPSFSSPPAITRPNPSAPTPTPTPAPSPTPEPVRVITWNPAPTPAPMPTGSLSQADRLRMIWSLARGEAIPAITPPTASPPPQVVPVQSSPVVPMQAPSTPVTTWKLIDESDHTNRFRGW</sequence>
<dbReference type="PANTHER" id="PTHR10201:SF323">
    <property type="entry name" value="MATRIX METALLOPROTEINASE-21"/>
    <property type="match status" value="1"/>
</dbReference>
<dbReference type="GO" id="GO:0030574">
    <property type="term" value="P:collagen catabolic process"/>
    <property type="evidence" value="ECO:0007669"/>
    <property type="project" value="TreeGrafter"/>
</dbReference>
<dbReference type="InterPro" id="IPR024079">
    <property type="entry name" value="MetalloPept_cat_dom_sf"/>
</dbReference>
<gene>
    <name evidence="8" type="ordered locus">Isop_2500</name>
</gene>
<feature type="region of interest" description="Disordered" evidence="6">
    <location>
        <begin position="445"/>
        <end position="470"/>
    </location>
</feature>
<feature type="compositionally biased region" description="Low complexity" evidence="6">
    <location>
        <begin position="457"/>
        <end position="470"/>
    </location>
</feature>
<dbReference type="GO" id="GO:0008270">
    <property type="term" value="F:zinc ion binding"/>
    <property type="evidence" value="ECO:0007669"/>
    <property type="project" value="InterPro"/>
</dbReference>
<keyword evidence="2" id="KW-0479">Metal-binding</keyword>
<dbReference type="Gene3D" id="3.40.390.10">
    <property type="entry name" value="Collagenase (Catalytic Domain)"/>
    <property type="match status" value="1"/>
</dbReference>
<dbReference type="Pfam" id="PF00413">
    <property type="entry name" value="Peptidase_M10"/>
    <property type="match status" value="1"/>
</dbReference>
<evidence type="ECO:0000256" key="4">
    <source>
        <dbReference type="ARBA" id="ARBA00022833"/>
    </source>
</evidence>
<reference evidence="8 9" key="2">
    <citation type="journal article" date="2011" name="Stand. Genomic Sci.">
        <title>Complete genome sequence of Isosphaera pallida type strain (IS1B).</title>
        <authorList>
            <consortium name="US DOE Joint Genome Institute (JGI-PGF)"/>
            <person name="Goker M."/>
            <person name="Cleland D."/>
            <person name="Saunders E."/>
            <person name="Lapidus A."/>
            <person name="Nolan M."/>
            <person name="Lucas S."/>
            <person name="Hammon N."/>
            <person name="Deshpande S."/>
            <person name="Cheng J.F."/>
            <person name="Tapia R."/>
            <person name="Han C."/>
            <person name="Goodwin L."/>
            <person name="Pitluck S."/>
            <person name="Liolios K."/>
            <person name="Pagani I."/>
            <person name="Ivanova N."/>
            <person name="Mavromatis K."/>
            <person name="Pati A."/>
            <person name="Chen A."/>
            <person name="Palaniappan K."/>
            <person name="Land M."/>
            <person name="Hauser L."/>
            <person name="Chang Y.J."/>
            <person name="Jeffries C.D."/>
            <person name="Detter J.C."/>
            <person name="Beck B."/>
            <person name="Woyke T."/>
            <person name="Bristow J."/>
            <person name="Eisen J.A."/>
            <person name="Markowitz V."/>
            <person name="Hugenholtz P."/>
            <person name="Kyrpides N.C."/>
            <person name="Klenk H.P."/>
        </authorList>
    </citation>
    <scope>NUCLEOTIDE SEQUENCE [LARGE SCALE GENOMIC DNA]</scope>
    <source>
        <strain evidence="9">ATCC 43644 / DSM 9630 / IS1B</strain>
    </source>
</reference>
<feature type="region of interest" description="Disordered" evidence="6">
    <location>
        <begin position="122"/>
        <end position="143"/>
    </location>
</feature>
<dbReference type="InterPro" id="IPR001818">
    <property type="entry name" value="Pept_M10_metallopeptidase"/>
</dbReference>
<dbReference type="KEGG" id="ipa:Isop_2500"/>
<keyword evidence="1" id="KW-0645">Protease</keyword>
<name>E8QXM4_ISOPI</name>
<evidence type="ECO:0000313" key="9">
    <source>
        <dbReference type="Proteomes" id="UP000008631"/>
    </source>
</evidence>
<proteinExistence type="predicted"/>
<feature type="domain" description="Peptidase M10 metallopeptidase" evidence="7">
    <location>
        <begin position="75"/>
        <end position="218"/>
    </location>
</feature>
<feature type="compositionally biased region" description="Pro residues" evidence="6">
    <location>
        <begin position="445"/>
        <end position="456"/>
    </location>
</feature>
<dbReference type="GO" id="GO:0004222">
    <property type="term" value="F:metalloendopeptidase activity"/>
    <property type="evidence" value="ECO:0007669"/>
    <property type="project" value="InterPro"/>
</dbReference>
<evidence type="ECO:0000256" key="2">
    <source>
        <dbReference type="ARBA" id="ARBA00022723"/>
    </source>
</evidence>
<evidence type="ECO:0000256" key="1">
    <source>
        <dbReference type="ARBA" id="ARBA00022670"/>
    </source>
</evidence>
<dbReference type="EMBL" id="CP002353">
    <property type="protein sequence ID" value="ADV63072.1"/>
    <property type="molecule type" value="Genomic_DNA"/>
</dbReference>
<accession>E8QXM4</accession>
<dbReference type="InterPro" id="IPR021190">
    <property type="entry name" value="Pept_M10A"/>
</dbReference>
<dbReference type="STRING" id="575540.Isop_2500"/>
<evidence type="ECO:0000313" key="8">
    <source>
        <dbReference type="EMBL" id="ADV63072.1"/>
    </source>
</evidence>
<evidence type="ECO:0000256" key="6">
    <source>
        <dbReference type="SAM" id="MobiDB-lite"/>
    </source>
</evidence>
<evidence type="ECO:0000256" key="3">
    <source>
        <dbReference type="ARBA" id="ARBA00022801"/>
    </source>
</evidence>
<dbReference type="PRINTS" id="PR00138">
    <property type="entry name" value="MATRIXIN"/>
</dbReference>
<dbReference type="HOGENOM" id="CLU_554091_0_0_0"/>
<keyword evidence="9" id="KW-1185">Reference proteome</keyword>
<dbReference type="RefSeq" id="WP_013565360.1">
    <property type="nucleotide sequence ID" value="NC_014962.1"/>
</dbReference>
<dbReference type="GO" id="GO:0006508">
    <property type="term" value="P:proteolysis"/>
    <property type="evidence" value="ECO:0007669"/>
    <property type="project" value="UniProtKB-KW"/>
</dbReference>
<feature type="compositionally biased region" description="Polar residues" evidence="6">
    <location>
        <begin position="128"/>
        <end position="143"/>
    </location>
</feature>
<feature type="region of interest" description="Disordered" evidence="6">
    <location>
        <begin position="359"/>
        <end position="403"/>
    </location>
</feature>
<dbReference type="GO" id="GO:0030198">
    <property type="term" value="P:extracellular matrix organization"/>
    <property type="evidence" value="ECO:0007669"/>
    <property type="project" value="TreeGrafter"/>
</dbReference>
<evidence type="ECO:0000256" key="5">
    <source>
        <dbReference type="ARBA" id="ARBA00023049"/>
    </source>
</evidence>
<dbReference type="OrthoDB" id="252952at2"/>
<reference key="1">
    <citation type="submission" date="2010-11" db="EMBL/GenBank/DDBJ databases">
        <title>The complete sequence of chromosome of Isophaera pallida ATCC 43644.</title>
        <authorList>
            <consortium name="US DOE Joint Genome Institute (JGI-PGF)"/>
            <person name="Lucas S."/>
            <person name="Copeland A."/>
            <person name="Lapidus A."/>
            <person name="Bruce D."/>
            <person name="Goodwin L."/>
            <person name="Pitluck S."/>
            <person name="Kyrpides N."/>
            <person name="Mavromatis K."/>
            <person name="Pagani I."/>
            <person name="Ivanova N."/>
            <person name="Saunders E."/>
            <person name="Brettin T."/>
            <person name="Detter J.C."/>
            <person name="Han C."/>
            <person name="Tapia R."/>
            <person name="Land M."/>
            <person name="Hauser L."/>
            <person name="Markowitz V."/>
            <person name="Cheng J.-F."/>
            <person name="Hugenholtz P."/>
            <person name="Woyke T."/>
            <person name="Wu D."/>
            <person name="Eisen J.A."/>
        </authorList>
    </citation>
    <scope>NUCLEOTIDE SEQUENCE</scope>
    <source>
        <strain>ATCC 43644</strain>
    </source>
</reference>
<protein>
    <submittedName>
        <fullName evidence="8">Peptidase M10A and M12B matrixin and adamalysin</fullName>
    </submittedName>
</protein>
<evidence type="ECO:0000259" key="7">
    <source>
        <dbReference type="Pfam" id="PF00413"/>
    </source>
</evidence>
<dbReference type="Proteomes" id="UP000008631">
    <property type="component" value="Chromosome"/>
</dbReference>
<keyword evidence="5" id="KW-0482">Metalloprotease</keyword>
<dbReference type="PANTHER" id="PTHR10201">
    <property type="entry name" value="MATRIX METALLOPROTEINASE"/>
    <property type="match status" value="1"/>
</dbReference>
<dbReference type="SUPFAM" id="SSF55486">
    <property type="entry name" value="Metalloproteases ('zincins'), catalytic domain"/>
    <property type="match status" value="1"/>
</dbReference>
<dbReference type="InParanoid" id="E8QXM4"/>